<evidence type="ECO:0000256" key="3">
    <source>
        <dbReference type="ARBA" id="ARBA00019082"/>
    </source>
</evidence>
<dbReference type="PANTHER" id="PTHR31201:SF1">
    <property type="entry name" value="GLYCEROPHOSPHOCHOLINE ACYLTRANSFERASE 1"/>
    <property type="match status" value="1"/>
</dbReference>
<name>S9UMU6_9TRYP</name>
<feature type="compositionally biased region" description="Basic residues" evidence="13">
    <location>
        <begin position="441"/>
        <end position="457"/>
    </location>
</feature>
<gene>
    <name evidence="15" type="ORF">STCU_02950</name>
</gene>
<protein>
    <recommendedName>
        <fullName evidence="3">Glycerophosphocholine acyltransferase 1</fullName>
    </recommendedName>
</protein>
<organism evidence="15 16">
    <name type="scientific">Strigomonas culicis</name>
    <dbReference type="NCBI Taxonomy" id="28005"/>
    <lineage>
        <taxon>Eukaryota</taxon>
        <taxon>Discoba</taxon>
        <taxon>Euglenozoa</taxon>
        <taxon>Kinetoplastea</taxon>
        <taxon>Metakinetoplastina</taxon>
        <taxon>Trypanosomatida</taxon>
        <taxon>Trypanosomatidae</taxon>
        <taxon>Strigomonadinae</taxon>
        <taxon>Strigomonas</taxon>
    </lineage>
</organism>
<evidence type="ECO:0000256" key="2">
    <source>
        <dbReference type="ARBA" id="ARBA00006675"/>
    </source>
</evidence>
<dbReference type="GO" id="GO:0016746">
    <property type="term" value="F:acyltransferase activity"/>
    <property type="evidence" value="ECO:0007669"/>
    <property type="project" value="UniProtKB-KW"/>
</dbReference>
<feature type="transmembrane region" description="Helical" evidence="14">
    <location>
        <begin position="217"/>
        <end position="238"/>
    </location>
</feature>
<evidence type="ECO:0000256" key="10">
    <source>
        <dbReference type="ARBA" id="ARBA00023209"/>
    </source>
</evidence>
<keyword evidence="4" id="KW-0444">Lipid biosynthesis</keyword>
<feature type="transmembrane region" description="Helical" evidence="14">
    <location>
        <begin position="545"/>
        <end position="567"/>
    </location>
</feature>
<dbReference type="GO" id="GO:0016020">
    <property type="term" value="C:membrane"/>
    <property type="evidence" value="ECO:0007669"/>
    <property type="project" value="UniProtKB-SubCell"/>
</dbReference>
<feature type="region of interest" description="Disordered" evidence="13">
    <location>
        <begin position="441"/>
        <end position="474"/>
    </location>
</feature>
<dbReference type="Proteomes" id="UP000015354">
    <property type="component" value="Unassembled WGS sequence"/>
</dbReference>
<feature type="transmembrane region" description="Helical" evidence="14">
    <location>
        <begin position="516"/>
        <end position="539"/>
    </location>
</feature>
<comment type="subcellular location">
    <subcellularLocation>
        <location evidence="1">Membrane</location>
        <topology evidence="1">Multi-pass membrane protein</topology>
    </subcellularLocation>
</comment>
<dbReference type="OrthoDB" id="406287at2759"/>
<evidence type="ECO:0000313" key="16">
    <source>
        <dbReference type="Proteomes" id="UP000015354"/>
    </source>
</evidence>
<evidence type="ECO:0000256" key="14">
    <source>
        <dbReference type="SAM" id="Phobius"/>
    </source>
</evidence>
<dbReference type="Pfam" id="PF10998">
    <property type="entry name" value="DUF2838"/>
    <property type="match status" value="2"/>
</dbReference>
<keyword evidence="5" id="KW-0808">Transferase</keyword>
<comment type="similarity">
    <text evidence="2">Belongs to the GPC1 family.</text>
</comment>
<keyword evidence="7 14" id="KW-1133">Transmembrane helix</keyword>
<keyword evidence="12" id="KW-0012">Acyltransferase</keyword>
<evidence type="ECO:0000256" key="6">
    <source>
        <dbReference type="ARBA" id="ARBA00022692"/>
    </source>
</evidence>
<evidence type="ECO:0000256" key="9">
    <source>
        <dbReference type="ARBA" id="ARBA00023136"/>
    </source>
</evidence>
<dbReference type="GO" id="GO:0006656">
    <property type="term" value="P:phosphatidylcholine biosynthetic process"/>
    <property type="evidence" value="ECO:0007669"/>
    <property type="project" value="TreeGrafter"/>
</dbReference>
<evidence type="ECO:0000256" key="5">
    <source>
        <dbReference type="ARBA" id="ARBA00022679"/>
    </source>
</evidence>
<keyword evidence="9 14" id="KW-0472">Membrane</keyword>
<dbReference type="AlphaFoldDB" id="S9UMU6"/>
<keyword evidence="10" id="KW-0594">Phospholipid biosynthesis</keyword>
<evidence type="ECO:0000256" key="13">
    <source>
        <dbReference type="SAM" id="MobiDB-lite"/>
    </source>
</evidence>
<sequence>MRCKKTLFTISFPHVGAPPPPAADPRPALTNSADEGAADAAYSLMDLSDSGTLIGDRLACHMVDVIVWVYVIGLLVFMLQKYVYYRKNGMHYFFLDYCYFHNACLVAFLVWRLVDVRYAEAPLFSWKSYLPQRAQYVLFANRTQLRLEQQARYAQPQHHTLTSFCQQGIPFLHAGSAAESSFRLSLPDGIYLPQQVKVYTIHYALSNLTDVQFVQTFFLFFMLFAGAFGPILGAIWMWRNALLFHSADRMSSCYLHLFPAIIQILFLHILFTTARKELSVVDPVALVERAARMALTTQSSAQRIVPGLYLFMQKVFIHRISLQPFLFRSLNSTTKLTPDFLRRYMLQQGGSVGGGYAAAGANHTPEDFHLSSLSPAERQQVISIFANYAQKYQIEALCGDGTLCHELQQNVTYVTLLCLHLFMFAVWQFSYHTFHEYRRGVRERRQRRQREQQHRRRMGEPPAIPPTTTLAEGAGGDLSQRMTAYTWMMEHPPGGFKGLPYRFVTCCGTERLPSTFFFAVSQLLCHMLFFSIHYVVFIYPSFHYFYSVLPLSICLLGYVALCIYNAASMNKKWIKQLQRMAAANSNNNNNEKKEDVNEGTAETVETEKKKQ</sequence>
<evidence type="ECO:0000256" key="11">
    <source>
        <dbReference type="ARBA" id="ARBA00023264"/>
    </source>
</evidence>
<proteinExistence type="inferred from homology"/>
<feature type="transmembrane region" description="Helical" evidence="14">
    <location>
        <begin position="250"/>
        <end position="271"/>
    </location>
</feature>
<evidence type="ECO:0000256" key="1">
    <source>
        <dbReference type="ARBA" id="ARBA00004141"/>
    </source>
</evidence>
<evidence type="ECO:0000256" key="4">
    <source>
        <dbReference type="ARBA" id="ARBA00022516"/>
    </source>
</evidence>
<dbReference type="PANTHER" id="PTHR31201">
    <property type="entry name" value="OS01G0585100 PROTEIN"/>
    <property type="match status" value="1"/>
</dbReference>
<reference evidence="15 16" key="1">
    <citation type="journal article" date="2013" name="PLoS ONE">
        <title>Predicting the Proteins of Angomonas deanei, Strigomonas culicis and Their Respective Endosymbionts Reveals New Aspects of the Trypanosomatidae Family.</title>
        <authorList>
            <person name="Motta M.C."/>
            <person name="Martins A.C."/>
            <person name="de Souza S.S."/>
            <person name="Catta-Preta C.M."/>
            <person name="Silva R."/>
            <person name="Klein C.C."/>
            <person name="de Almeida L.G."/>
            <person name="de Lima Cunha O."/>
            <person name="Ciapina L.P."/>
            <person name="Brocchi M."/>
            <person name="Colabardini A.C."/>
            <person name="de Araujo Lima B."/>
            <person name="Machado C.R."/>
            <person name="de Almeida Soares C.M."/>
            <person name="Probst C.M."/>
            <person name="de Menezes C.B."/>
            <person name="Thompson C.E."/>
            <person name="Bartholomeu D.C."/>
            <person name="Gradia D.F."/>
            <person name="Pavoni D.P."/>
            <person name="Grisard E.C."/>
            <person name="Fantinatti-Garboggini F."/>
            <person name="Marchini F.K."/>
            <person name="Rodrigues-Luiz G.F."/>
            <person name="Wagner G."/>
            <person name="Goldman G.H."/>
            <person name="Fietto J.L."/>
            <person name="Elias M.C."/>
            <person name="Goldman M.H."/>
            <person name="Sagot M.F."/>
            <person name="Pereira M."/>
            <person name="Stoco P.H."/>
            <person name="de Mendonca-Neto R.P."/>
            <person name="Teixeira S.M."/>
            <person name="Maciel T.E."/>
            <person name="de Oliveira Mendes T.A."/>
            <person name="Urmenyi T.P."/>
            <person name="de Souza W."/>
            <person name="Schenkman S."/>
            <person name="de Vasconcelos A.T."/>
        </authorList>
    </citation>
    <scope>NUCLEOTIDE SEQUENCE [LARGE SCALE GENOMIC DNA]</scope>
</reference>
<keyword evidence="11" id="KW-1208">Phospholipid metabolism</keyword>
<feature type="transmembrane region" description="Helical" evidence="14">
    <location>
        <begin position="65"/>
        <end position="85"/>
    </location>
</feature>
<keyword evidence="8" id="KW-0443">Lipid metabolism</keyword>
<accession>S9UMU6</accession>
<keyword evidence="6 14" id="KW-0812">Transmembrane</keyword>
<evidence type="ECO:0000256" key="7">
    <source>
        <dbReference type="ARBA" id="ARBA00022989"/>
    </source>
</evidence>
<feature type="region of interest" description="Disordered" evidence="13">
    <location>
        <begin position="585"/>
        <end position="611"/>
    </location>
</feature>
<dbReference type="EMBL" id="ATMH01002950">
    <property type="protein sequence ID" value="EPY32152.1"/>
    <property type="molecule type" value="Genomic_DNA"/>
</dbReference>
<keyword evidence="16" id="KW-1185">Reference proteome</keyword>
<evidence type="ECO:0000256" key="8">
    <source>
        <dbReference type="ARBA" id="ARBA00023098"/>
    </source>
</evidence>
<feature type="transmembrane region" description="Helical" evidence="14">
    <location>
        <begin position="97"/>
        <end position="114"/>
    </location>
</feature>
<evidence type="ECO:0000256" key="12">
    <source>
        <dbReference type="ARBA" id="ARBA00023315"/>
    </source>
</evidence>
<evidence type="ECO:0000313" key="15">
    <source>
        <dbReference type="EMBL" id="EPY32152.1"/>
    </source>
</evidence>
<comment type="caution">
    <text evidence="15">The sequence shown here is derived from an EMBL/GenBank/DDBJ whole genome shotgun (WGS) entry which is preliminary data.</text>
</comment>
<dbReference type="InterPro" id="IPR021261">
    <property type="entry name" value="GPCAT"/>
</dbReference>